<dbReference type="InterPro" id="IPR015943">
    <property type="entry name" value="WD40/YVTN_repeat-like_dom_sf"/>
</dbReference>
<dbReference type="EMBL" id="JACIDX010000006">
    <property type="protein sequence ID" value="MBB3954951.1"/>
    <property type="molecule type" value="Genomic_DNA"/>
</dbReference>
<protein>
    <submittedName>
        <fullName evidence="2">Uncharacterized protein</fullName>
    </submittedName>
</protein>
<reference evidence="2 3" key="1">
    <citation type="submission" date="2020-08" db="EMBL/GenBank/DDBJ databases">
        <title>Genomic Encyclopedia of Type Strains, Phase IV (KMG-IV): sequencing the most valuable type-strain genomes for metagenomic binning, comparative biology and taxonomic classification.</title>
        <authorList>
            <person name="Goeker M."/>
        </authorList>
    </citation>
    <scope>NUCLEOTIDE SEQUENCE [LARGE SCALE GENOMIC DNA]</scope>
    <source>
        <strain evidence="2 3">DSM 27057</strain>
    </source>
</reference>
<comment type="caution">
    <text evidence="2">The sequence shown here is derived from an EMBL/GenBank/DDBJ whole genome shotgun (WGS) entry which is preliminary data.</text>
</comment>
<evidence type="ECO:0000313" key="3">
    <source>
        <dbReference type="Proteomes" id="UP000548867"/>
    </source>
</evidence>
<dbReference type="PANTHER" id="PTHR47197:SF3">
    <property type="entry name" value="DIHYDRO-HEME D1 DEHYDROGENASE"/>
    <property type="match status" value="1"/>
</dbReference>
<evidence type="ECO:0000313" key="2">
    <source>
        <dbReference type="EMBL" id="MBB3954951.1"/>
    </source>
</evidence>
<gene>
    <name evidence="2" type="ORF">GGR38_001900</name>
</gene>
<evidence type="ECO:0000256" key="1">
    <source>
        <dbReference type="SAM" id="SignalP"/>
    </source>
</evidence>
<sequence>MTHSRSGKSLRLAGLLLAAAPVAASAAPIVMGTYPDKLFVVEETTGKIAEHIKLDTGLPTSLRLSNDHKRIYVTTITTGGIEVLDTATRKVLNKFSLNTPTTKYRFTGGVPDPTGKYFYTIMMTIDKSVDRYKVSKWQYATIDLTLKKVVKTVDLPDEDNALNAARANMMISPDGKLLYLFRDKVVILNTSDFKVVDKIDMAKPEGAGLENTSFGGGVELLRNNDEYVSLFTAADPYIHNKIFGIGRFKLASKTFDFTPIGPAPYQMAGLQITPDSKDGYTVTTQGTTGNKRCEIWHFDLGTNKVVDKAEFPCRSRFQFGMSSDGKKLYIYGASYDIEVYDAKTLKWDKTWNLDADATMAGLVYAQ</sequence>
<dbReference type="SUPFAM" id="SSF50969">
    <property type="entry name" value="YVTN repeat-like/Quinoprotein amine dehydrogenase"/>
    <property type="match status" value="1"/>
</dbReference>
<organism evidence="2 3">
    <name type="scientific">Novosphingobium sediminicola</name>
    <dbReference type="NCBI Taxonomy" id="563162"/>
    <lineage>
        <taxon>Bacteria</taxon>
        <taxon>Pseudomonadati</taxon>
        <taxon>Pseudomonadota</taxon>
        <taxon>Alphaproteobacteria</taxon>
        <taxon>Sphingomonadales</taxon>
        <taxon>Sphingomonadaceae</taxon>
        <taxon>Novosphingobium</taxon>
    </lineage>
</organism>
<dbReference type="InterPro" id="IPR051200">
    <property type="entry name" value="Host-pathogen_enzymatic-act"/>
</dbReference>
<feature type="chain" id="PRO_5031060114" evidence="1">
    <location>
        <begin position="27"/>
        <end position="366"/>
    </location>
</feature>
<accession>A0A7W6CL49</accession>
<name>A0A7W6CL49_9SPHN</name>
<dbReference type="AlphaFoldDB" id="A0A7W6CL49"/>
<proteinExistence type="predicted"/>
<dbReference type="InterPro" id="IPR011044">
    <property type="entry name" value="Quino_amine_DH_bsu"/>
</dbReference>
<dbReference type="Proteomes" id="UP000548867">
    <property type="component" value="Unassembled WGS sequence"/>
</dbReference>
<dbReference type="PANTHER" id="PTHR47197">
    <property type="entry name" value="PROTEIN NIRF"/>
    <property type="match status" value="1"/>
</dbReference>
<feature type="signal peptide" evidence="1">
    <location>
        <begin position="1"/>
        <end position="26"/>
    </location>
</feature>
<dbReference type="Gene3D" id="2.130.10.10">
    <property type="entry name" value="YVTN repeat-like/Quinoprotein amine dehydrogenase"/>
    <property type="match status" value="1"/>
</dbReference>
<keyword evidence="1" id="KW-0732">Signal</keyword>
<keyword evidence="3" id="KW-1185">Reference proteome</keyword>
<dbReference type="RefSeq" id="WP_183624852.1">
    <property type="nucleotide sequence ID" value="NZ_JACIDX010000006.1"/>
</dbReference>